<reference evidence="3 4" key="1">
    <citation type="submission" date="2024-06" db="EMBL/GenBank/DDBJ databases">
        <title>A chromosome level genome sequence of Diviner's sage (Salvia divinorum).</title>
        <authorList>
            <person name="Ford S.A."/>
            <person name="Ro D.-K."/>
            <person name="Ness R.W."/>
            <person name="Phillips M.A."/>
        </authorList>
    </citation>
    <scope>NUCLEOTIDE SEQUENCE [LARGE SCALE GENOMIC DNA]</scope>
    <source>
        <strain evidence="3">SAF-2024a</strain>
        <tissue evidence="3">Leaf</tissue>
    </source>
</reference>
<proteinExistence type="predicted"/>
<protein>
    <recommendedName>
        <fullName evidence="5">CLAVATA3/ESR (CLE)-related protein</fullName>
    </recommendedName>
</protein>
<sequence>MRDFSKAFLRLVLLLGFLQLFLIVEAHHHHGHQNPRIRASGMLVMKKEASGKMKHEFVEAVNMVKRKHRTLSKLELNYMSKRRVPNGPDPIHNRGAGKSHRPPGHA</sequence>
<name>A0ABD1H3F0_SALDI</name>
<dbReference type="InterPro" id="IPR039316">
    <property type="entry name" value="CLE25/26"/>
</dbReference>
<dbReference type="EMBL" id="JBEAFC010000007">
    <property type="protein sequence ID" value="KAL1550945.1"/>
    <property type="molecule type" value="Genomic_DNA"/>
</dbReference>
<evidence type="ECO:0000313" key="4">
    <source>
        <dbReference type="Proteomes" id="UP001567538"/>
    </source>
</evidence>
<gene>
    <name evidence="3" type="ORF">AAHA92_18845</name>
</gene>
<dbReference type="PANTHER" id="PTHR34277:SF2">
    <property type="entry name" value="CLAVATA3_ESR (CLE)-RELATED PROTEIN 26"/>
    <property type="match status" value="1"/>
</dbReference>
<feature type="signal peptide" evidence="2">
    <location>
        <begin position="1"/>
        <end position="26"/>
    </location>
</feature>
<evidence type="ECO:0008006" key="5">
    <source>
        <dbReference type="Google" id="ProtNLM"/>
    </source>
</evidence>
<evidence type="ECO:0000256" key="2">
    <source>
        <dbReference type="SAM" id="SignalP"/>
    </source>
</evidence>
<evidence type="ECO:0000313" key="3">
    <source>
        <dbReference type="EMBL" id="KAL1550945.1"/>
    </source>
</evidence>
<keyword evidence="4" id="KW-1185">Reference proteome</keyword>
<dbReference type="AlphaFoldDB" id="A0ABD1H3F0"/>
<accession>A0ABD1H3F0</accession>
<feature type="chain" id="PRO_5044844475" description="CLAVATA3/ESR (CLE)-related protein" evidence="2">
    <location>
        <begin position="27"/>
        <end position="106"/>
    </location>
</feature>
<comment type="caution">
    <text evidence="3">The sequence shown here is derived from an EMBL/GenBank/DDBJ whole genome shotgun (WGS) entry which is preliminary data.</text>
</comment>
<organism evidence="3 4">
    <name type="scientific">Salvia divinorum</name>
    <name type="common">Maria pastora</name>
    <name type="synonym">Diviner's sage</name>
    <dbReference type="NCBI Taxonomy" id="28513"/>
    <lineage>
        <taxon>Eukaryota</taxon>
        <taxon>Viridiplantae</taxon>
        <taxon>Streptophyta</taxon>
        <taxon>Embryophyta</taxon>
        <taxon>Tracheophyta</taxon>
        <taxon>Spermatophyta</taxon>
        <taxon>Magnoliopsida</taxon>
        <taxon>eudicotyledons</taxon>
        <taxon>Gunneridae</taxon>
        <taxon>Pentapetalae</taxon>
        <taxon>asterids</taxon>
        <taxon>lamiids</taxon>
        <taxon>Lamiales</taxon>
        <taxon>Lamiaceae</taxon>
        <taxon>Nepetoideae</taxon>
        <taxon>Mentheae</taxon>
        <taxon>Salviinae</taxon>
        <taxon>Salvia</taxon>
        <taxon>Salvia subgen. Calosphace</taxon>
    </lineage>
</organism>
<dbReference type="Proteomes" id="UP001567538">
    <property type="component" value="Unassembled WGS sequence"/>
</dbReference>
<dbReference type="PANTHER" id="PTHR34277">
    <property type="entry name" value="CLAVATA3/ESR (CLE)-RELATED PROTEIN 26"/>
    <property type="match status" value="1"/>
</dbReference>
<feature type="region of interest" description="Disordered" evidence="1">
    <location>
        <begin position="78"/>
        <end position="106"/>
    </location>
</feature>
<evidence type="ECO:0000256" key="1">
    <source>
        <dbReference type="SAM" id="MobiDB-lite"/>
    </source>
</evidence>
<keyword evidence="2" id="KW-0732">Signal</keyword>
<feature type="compositionally biased region" description="Basic residues" evidence="1">
    <location>
        <begin position="95"/>
        <end position="106"/>
    </location>
</feature>